<dbReference type="AlphaFoldDB" id="A0AAV1U9C6"/>
<comment type="caution">
    <text evidence="1">The sequence shown here is derived from an EMBL/GenBank/DDBJ whole genome shotgun (WGS) entry which is preliminary data.</text>
</comment>
<dbReference type="Proteomes" id="UP001162060">
    <property type="component" value="Unassembled WGS sequence"/>
</dbReference>
<evidence type="ECO:0000313" key="1">
    <source>
        <dbReference type="EMBL" id="CAK7930258.1"/>
    </source>
</evidence>
<evidence type="ECO:0000313" key="2">
    <source>
        <dbReference type="Proteomes" id="UP001162060"/>
    </source>
</evidence>
<protein>
    <submittedName>
        <fullName evidence="1">Uncharacterized protein</fullName>
    </submittedName>
</protein>
<dbReference type="EMBL" id="CAKLBY020000165">
    <property type="protein sequence ID" value="CAK7930258.1"/>
    <property type="molecule type" value="Genomic_DNA"/>
</dbReference>
<accession>A0AAV1U9C6</accession>
<proteinExistence type="predicted"/>
<reference evidence="1" key="1">
    <citation type="submission" date="2024-01" db="EMBL/GenBank/DDBJ databases">
        <authorList>
            <person name="Webb A."/>
        </authorList>
    </citation>
    <scope>NUCLEOTIDE SEQUENCE</scope>
    <source>
        <strain evidence="1">Pm1</strain>
    </source>
</reference>
<name>A0AAV1U9C6_9STRA</name>
<organism evidence="1 2">
    <name type="scientific">Peronospora matthiolae</name>
    <dbReference type="NCBI Taxonomy" id="2874970"/>
    <lineage>
        <taxon>Eukaryota</taxon>
        <taxon>Sar</taxon>
        <taxon>Stramenopiles</taxon>
        <taxon>Oomycota</taxon>
        <taxon>Peronosporomycetes</taxon>
        <taxon>Peronosporales</taxon>
        <taxon>Peronosporaceae</taxon>
        <taxon>Peronospora</taxon>
    </lineage>
</organism>
<sequence>MAGIGDTVLTTTISLKVEAAMENCSDETGGVRRLLNHNLLKQLCNVIVGVNNGKVEIKKCGLHMENEGVTILAFELDPQSALAIVPGSNVEGSVDLAIAALAGVQTMHRVSKID</sequence>
<gene>
    <name evidence="1" type="ORF">PM001_LOCUS15408</name>
</gene>